<feature type="domain" description="Solute-binding protein family 3/N-terminal" evidence="2">
    <location>
        <begin position="50"/>
        <end position="278"/>
    </location>
</feature>
<proteinExistence type="predicted"/>
<dbReference type="InterPro" id="IPR001638">
    <property type="entry name" value="Solute-binding_3/MltF_N"/>
</dbReference>
<dbReference type="AlphaFoldDB" id="A0A859EQK9"/>
<evidence type="ECO:0000259" key="2">
    <source>
        <dbReference type="SMART" id="SM00062"/>
    </source>
</evidence>
<name>A0A859EQK9_STRSA</name>
<dbReference type="SMART" id="SM00062">
    <property type="entry name" value="PBPb"/>
    <property type="match status" value="1"/>
</dbReference>
<evidence type="ECO:0000313" key="4">
    <source>
        <dbReference type="Proteomes" id="UP000509459"/>
    </source>
</evidence>
<dbReference type="SUPFAM" id="SSF53850">
    <property type="entry name" value="Periplasmic binding protein-like II"/>
    <property type="match status" value="1"/>
</dbReference>
<organism evidence="3 4">
    <name type="scientific">Streptococcus sanguinis</name>
    <dbReference type="NCBI Taxonomy" id="1305"/>
    <lineage>
        <taxon>Bacteria</taxon>
        <taxon>Bacillati</taxon>
        <taxon>Bacillota</taxon>
        <taxon>Bacilli</taxon>
        <taxon>Lactobacillales</taxon>
        <taxon>Streptococcaceae</taxon>
        <taxon>Streptococcus</taxon>
    </lineage>
</organism>
<dbReference type="Proteomes" id="UP000509459">
    <property type="component" value="Chromosome"/>
</dbReference>
<keyword evidence="1" id="KW-0732">Signal</keyword>
<dbReference type="PANTHER" id="PTHR35936">
    <property type="entry name" value="MEMBRANE-BOUND LYTIC MUREIN TRANSGLYCOSYLASE F"/>
    <property type="match status" value="1"/>
</dbReference>
<evidence type="ECO:0000256" key="1">
    <source>
        <dbReference type="ARBA" id="ARBA00022729"/>
    </source>
</evidence>
<sequence>MIKKDFLGGIRNMNLKKTLKYFSLAAVSVLAIGALVACSSSSNKKTEKIKVEVGTVGTTKPFSYEDKDGKLTGYDIEVLRAIFKDSDKYEVNFNKTKWASIFSGLDSDRYQIGANNISYSEERANKYLYASPYAKNPTVLVVRKGEGIKSLDDIGGKSTEVVQGTSTAQQLEDYNKEHSDNPTKINYTDGTIQQILANLNDGRTDYKVFERITVESIIKDQGLKNLEVIELPSDQQPYVYPIIASGQEDLQKFVNKRIKELYEDGTLEKLSQEFFGGSYLPDAKDIK</sequence>
<dbReference type="PANTHER" id="PTHR35936:SF19">
    <property type="entry name" value="AMINO-ACID-BINDING PROTEIN YXEM-RELATED"/>
    <property type="match status" value="1"/>
</dbReference>
<dbReference type="Gene3D" id="3.40.190.10">
    <property type="entry name" value="Periplasmic binding protein-like II"/>
    <property type="match status" value="2"/>
</dbReference>
<dbReference type="EMBL" id="CP054570">
    <property type="protein sequence ID" value="QKQ44368.1"/>
    <property type="molecule type" value="Genomic_DNA"/>
</dbReference>
<dbReference type="Pfam" id="PF00497">
    <property type="entry name" value="SBP_bac_3"/>
    <property type="match status" value="1"/>
</dbReference>
<gene>
    <name evidence="3" type="ORF">FOC72_07325</name>
</gene>
<dbReference type="CDD" id="cd13710">
    <property type="entry name" value="PBP2_TcyK"/>
    <property type="match status" value="1"/>
</dbReference>
<evidence type="ECO:0000313" key="3">
    <source>
        <dbReference type="EMBL" id="QKQ44368.1"/>
    </source>
</evidence>
<accession>A0A859EQK9</accession>
<protein>
    <submittedName>
        <fullName evidence="3">Amino acid ABC transporter substrate-binding protein</fullName>
    </submittedName>
</protein>
<reference evidence="3 4" key="1">
    <citation type="submission" date="2020-05" db="EMBL/GenBank/DDBJ databases">
        <title>FDA dAtabase for Regulatory Grade micrObial Sequences (FDA-ARGOS): Supporting development and validation of Infectious Disease Dx tests.</title>
        <authorList>
            <person name="Bojja K."/>
            <person name="Kessler A."/>
            <person name="Tallon L."/>
            <person name="Sadzewicz L."/>
            <person name="Zhao X."/>
            <person name="Vavikolanu K."/>
            <person name="Mehta A."/>
            <person name="Aluvathingal J."/>
            <person name="Nadendla S."/>
            <person name="Myers T."/>
            <person name="Yan Y."/>
            <person name="Sichtig H."/>
        </authorList>
    </citation>
    <scope>NUCLEOTIDE SEQUENCE [LARGE SCALE GENOMIC DNA]</scope>
    <source>
        <strain evidence="3 4">FDAARGOS_770</strain>
    </source>
</reference>